<evidence type="ECO:0000256" key="1">
    <source>
        <dbReference type="SAM" id="Phobius"/>
    </source>
</evidence>
<feature type="transmembrane region" description="Helical" evidence="1">
    <location>
        <begin position="12"/>
        <end position="33"/>
    </location>
</feature>
<keyword evidence="1" id="KW-0472">Membrane</keyword>
<protein>
    <submittedName>
        <fullName evidence="2">Uncharacterized protein</fullName>
    </submittedName>
</protein>
<dbReference type="AlphaFoldDB" id="A0A1G2H5F6"/>
<reference evidence="2 3" key="1">
    <citation type="journal article" date="2016" name="Nat. Commun.">
        <title>Thousands of microbial genomes shed light on interconnected biogeochemical processes in an aquifer system.</title>
        <authorList>
            <person name="Anantharaman K."/>
            <person name="Brown C.T."/>
            <person name="Hug L.A."/>
            <person name="Sharon I."/>
            <person name="Castelle C.J."/>
            <person name="Probst A.J."/>
            <person name="Thomas B.C."/>
            <person name="Singh A."/>
            <person name="Wilkins M.J."/>
            <person name="Karaoz U."/>
            <person name="Brodie E.L."/>
            <person name="Williams K.H."/>
            <person name="Hubbard S.S."/>
            <person name="Banfield J.F."/>
        </authorList>
    </citation>
    <scope>NUCLEOTIDE SEQUENCE [LARGE SCALE GENOMIC DNA]</scope>
</reference>
<dbReference type="Pfam" id="PF04367">
    <property type="entry name" value="DUF502"/>
    <property type="match status" value="1"/>
</dbReference>
<comment type="caution">
    <text evidence="2">The sequence shown here is derived from an EMBL/GenBank/DDBJ whole genome shotgun (WGS) entry which is preliminary data.</text>
</comment>
<dbReference type="EMBL" id="MHOD01000024">
    <property type="protein sequence ID" value="OGZ57714.1"/>
    <property type="molecule type" value="Genomic_DNA"/>
</dbReference>
<evidence type="ECO:0000313" key="2">
    <source>
        <dbReference type="EMBL" id="OGZ57714.1"/>
    </source>
</evidence>
<gene>
    <name evidence="2" type="ORF">A2827_00280</name>
</gene>
<dbReference type="Proteomes" id="UP000177932">
    <property type="component" value="Unassembled WGS sequence"/>
</dbReference>
<sequence length="170" mass="18953">MLPFVDRAPFKTPGIGIVLVLIVLYILGAINTYTHGERLVKHLQKLFEKVPLYRTLKETVEQLLGHKDAKAVRPVLLLDYPNAGYVQYGLVTSEQIINGALYFTVFIPTPPMINSGNVVTVASHKVVDILISNTGEEDSFTPMKIEDCLIKFYLTNGVKAPKHVRTKICS</sequence>
<evidence type="ECO:0000313" key="3">
    <source>
        <dbReference type="Proteomes" id="UP000177932"/>
    </source>
</evidence>
<keyword evidence="1" id="KW-1133">Transmembrane helix</keyword>
<dbReference type="InterPro" id="IPR007462">
    <property type="entry name" value="COV1-like"/>
</dbReference>
<keyword evidence="1" id="KW-0812">Transmembrane</keyword>
<name>A0A1G2H5F6_9BACT</name>
<organism evidence="2 3">
    <name type="scientific">Candidatus Spechtbacteria bacterium RIFCSPHIGHO2_01_FULL_43_30</name>
    <dbReference type="NCBI Taxonomy" id="1802158"/>
    <lineage>
        <taxon>Bacteria</taxon>
        <taxon>Candidatus Spechtiibacteriota</taxon>
    </lineage>
</organism>
<accession>A0A1G2H5F6</accession>
<proteinExistence type="predicted"/>